<proteinExistence type="predicted"/>
<reference evidence="2" key="1">
    <citation type="submission" date="2020-05" db="EMBL/GenBank/DDBJ databases">
        <title>Phylogenomic resolution of chytrid fungi.</title>
        <authorList>
            <person name="Stajich J.E."/>
            <person name="Amses K."/>
            <person name="Simmons R."/>
            <person name="Seto K."/>
            <person name="Myers J."/>
            <person name="Bonds A."/>
            <person name="Quandt C.A."/>
            <person name="Barry K."/>
            <person name="Liu P."/>
            <person name="Grigoriev I."/>
            <person name="Longcore J.E."/>
            <person name="James T.Y."/>
        </authorList>
    </citation>
    <scope>NUCLEOTIDE SEQUENCE</scope>
    <source>
        <strain evidence="2">JEL0513</strain>
    </source>
</reference>
<evidence type="ECO:0000313" key="3">
    <source>
        <dbReference type="Proteomes" id="UP001211907"/>
    </source>
</evidence>
<name>A0AAD5SNS4_9FUNG</name>
<gene>
    <name evidence="2" type="ORF">HK100_007890</name>
</gene>
<comment type="caution">
    <text evidence="2">The sequence shown here is derived from an EMBL/GenBank/DDBJ whole genome shotgun (WGS) entry which is preliminary data.</text>
</comment>
<dbReference type="SUPFAM" id="SSF52087">
    <property type="entry name" value="CRAL/TRIO domain"/>
    <property type="match status" value="1"/>
</dbReference>
<dbReference type="InterPro" id="IPR052578">
    <property type="entry name" value="PI_Transfer_CRAL-TRIO"/>
</dbReference>
<dbReference type="CDD" id="cd00170">
    <property type="entry name" value="SEC14"/>
    <property type="match status" value="1"/>
</dbReference>
<dbReference type="GO" id="GO:0008526">
    <property type="term" value="F:phosphatidylinositol transfer activity"/>
    <property type="evidence" value="ECO:0007669"/>
    <property type="project" value="TreeGrafter"/>
</dbReference>
<protein>
    <recommendedName>
        <fullName evidence="1">CRAL-TRIO domain-containing protein</fullName>
    </recommendedName>
</protein>
<evidence type="ECO:0000259" key="1">
    <source>
        <dbReference type="PROSITE" id="PS50191"/>
    </source>
</evidence>
<dbReference type="PANTHER" id="PTHR45824">
    <property type="entry name" value="GH16843P"/>
    <property type="match status" value="1"/>
</dbReference>
<dbReference type="PANTHER" id="PTHR45824:SF29">
    <property type="entry name" value="GH16843P"/>
    <property type="match status" value="1"/>
</dbReference>
<dbReference type="SMART" id="SM00516">
    <property type="entry name" value="SEC14"/>
    <property type="match status" value="1"/>
</dbReference>
<dbReference type="InterPro" id="IPR036865">
    <property type="entry name" value="CRAL-TRIO_dom_sf"/>
</dbReference>
<keyword evidence="3" id="KW-1185">Reference proteome</keyword>
<dbReference type="Pfam" id="PF00650">
    <property type="entry name" value="CRAL_TRIO"/>
    <property type="match status" value="1"/>
</dbReference>
<evidence type="ECO:0000313" key="2">
    <source>
        <dbReference type="EMBL" id="KAJ3088970.1"/>
    </source>
</evidence>
<dbReference type="PROSITE" id="PS50191">
    <property type="entry name" value="CRAL_TRIO"/>
    <property type="match status" value="1"/>
</dbReference>
<dbReference type="Pfam" id="PF03765">
    <property type="entry name" value="CRAL_TRIO_N"/>
    <property type="match status" value="1"/>
</dbReference>
<feature type="domain" description="CRAL-TRIO" evidence="1">
    <location>
        <begin position="98"/>
        <end position="275"/>
    </location>
</feature>
<dbReference type="EMBL" id="JADGJH010003759">
    <property type="protein sequence ID" value="KAJ3088970.1"/>
    <property type="molecule type" value="Genomic_DNA"/>
</dbReference>
<dbReference type="Gene3D" id="3.40.525.10">
    <property type="entry name" value="CRAL-TRIO lipid binding domain"/>
    <property type="match status" value="1"/>
</dbReference>
<sequence>MTSIPILTAPERFVRELPANYPFNELTETQAQALANVRKNRLAGIYAGLTGKPCDNEPAWTDDVCLLKYLRATKWDFEAAVKRLQETMQWRRDFRPTENDIDSLKPHAAIGGQYYNGFDKLGRPILVLISRLGSEVKDYDTSLRYSLYTVEKGIKMMPKGVTQLNVLCDYSGMTMFNGYPLSVTSKFLGILSRHYPELLGTLILINPSWYMPVAFTVLGPFIDPVTKAKMRFANPSGAPIEGKTENGTGGWCNILDIVDADMLAIEFGGSVPFTFNADIYWKEFLKIRL</sequence>
<organism evidence="2 3">
    <name type="scientific">Physocladia obscura</name>
    <dbReference type="NCBI Taxonomy" id="109957"/>
    <lineage>
        <taxon>Eukaryota</taxon>
        <taxon>Fungi</taxon>
        <taxon>Fungi incertae sedis</taxon>
        <taxon>Chytridiomycota</taxon>
        <taxon>Chytridiomycota incertae sedis</taxon>
        <taxon>Chytridiomycetes</taxon>
        <taxon>Chytridiales</taxon>
        <taxon>Chytriomycetaceae</taxon>
        <taxon>Physocladia</taxon>
    </lineage>
</organism>
<dbReference type="Proteomes" id="UP001211907">
    <property type="component" value="Unassembled WGS sequence"/>
</dbReference>
<dbReference type="AlphaFoldDB" id="A0AAD5SNS4"/>
<dbReference type="InterPro" id="IPR011074">
    <property type="entry name" value="CRAL/TRIO_N_dom"/>
</dbReference>
<dbReference type="SUPFAM" id="SSF46938">
    <property type="entry name" value="CRAL/TRIO N-terminal domain"/>
    <property type="match status" value="1"/>
</dbReference>
<dbReference type="InterPro" id="IPR001251">
    <property type="entry name" value="CRAL-TRIO_dom"/>
</dbReference>
<dbReference type="InterPro" id="IPR036273">
    <property type="entry name" value="CRAL/TRIO_N_dom_sf"/>
</dbReference>
<dbReference type="SMART" id="SM01100">
    <property type="entry name" value="CRAL_TRIO_N"/>
    <property type="match status" value="1"/>
</dbReference>
<accession>A0AAD5SNS4</accession>